<dbReference type="Gene3D" id="1.25.40.10">
    <property type="entry name" value="Tetratricopeptide repeat domain"/>
    <property type="match status" value="2"/>
</dbReference>
<dbReference type="CDD" id="cd21037">
    <property type="entry name" value="MLKL_NTD"/>
    <property type="match status" value="1"/>
</dbReference>
<organism evidence="4 5">
    <name type="scientific">Mycena venus</name>
    <dbReference type="NCBI Taxonomy" id="2733690"/>
    <lineage>
        <taxon>Eukaryota</taxon>
        <taxon>Fungi</taxon>
        <taxon>Dikarya</taxon>
        <taxon>Basidiomycota</taxon>
        <taxon>Agaricomycotina</taxon>
        <taxon>Agaricomycetes</taxon>
        <taxon>Agaricomycetidae</taxon>
        <taxon>Agaricales</taxon>
        <taxon>Marasmiineae</taxon>
        <taxon>Mycenaceae</taxon>
        <taxon>Mycena</taxon>
    </lineage>
</organism>
<feature type="coiled-coil region" evidence="2">
    <location>
        <begin position="673"/>
        <end position="936"/>
    </location>
</feature>
<feature type="coiled-coil region" evidence="2">
    <location>
        <begin position="993"/>
        <end position="1136"/>
    </location>
</feature>
<dbReference type="SMART" id="SM00028">
    <property type="entry name" value="TPR"/>
    <property type="match status" value="14"/>
</dbReference>
<feature type="repeat" description="TPR" evidence="1">
    <location>
        <begin position="1140"/>
        <end position="1173"/>
    </location>
</feature>
<feature type="repeat" description="TPR" evidence="1">
    <location>
        <begin position="980"/>
        <end position="1013"/>
    </location>
</feature>
<dbReference type="InterPro" id="IPR027417">
    <property type="entry name" value="P-loop_NTPase"/>
</dbReference>
<dbReference type="Pfam" id="PF00931">
    <property type="entry name" value="NB-ARC"/>
    <property type="match status" value="1"/>
</dbReference>
<dbReference type="AlphaFoldDB" id="A0A8H6YRL7"/>
<feature type="repeat" description="TPR" evidence="1">
    <location>
        <begin position="740"/>
        <end position="773"/>
    </location>
</feature>
<dbReference type="EMBL" id="JACAZI010000003">
    <property type="protein sequence ID" value="KAF7364973.1"/>
    <property type="molecule type" value="Genomic_DNA"/>
</dbReference>
<feature type="repeat" description="TPR" evidence="1">
    <location>
        <begin position="780"/>
        <end position="813"/>
    </location>
</feature>
<feature type="repeat" description="TPR" evidence="1">
    <location>
        <begin position="700"/>
        <end position="733"/>
    </location>
</feature>
<dbReference type="SUPFAM" id="SSF52540">
    <property type="entry name" value="P-loop containing nucleoside triphosphate hydrolases"/>
    <property type="match status" value="1"/>
</dbReference>
<dbReference type="InterPro" id="IPR011990">
    <property type="entry name" value="TPR-like_helical_dom_sf"/>
</dbReference>
<dbReference type="InterPro" id="IPR002182">
    <property type="entry name" value="NB-ARC"/>
</dbReference>
<sequence length="1194" mass="133802">MPGSSASNLSRVQFKKKLIEKSKGAVQHAASALNVAASATQNVPYLGAISTALVEISKIINEVDACKTTWKAVMSKIQEIQTLVDTFRENYTQEGRSENELPDSIKTAFKDFEGSLLRIIVTMNDCKTISKCRLIFKRNELTAATNQCDKEVASALSMFQARLQIDQWNLQRDHGKSLQDIRNAVMPHAHLIANLNSSSHPALPPAPSIFFGRSVEVYEVVDLINHGPAHVAIVGAGGIGKTSIALTSIHHSDVQKSFLKRFFLSCEAIFTADSLVLELLKLFGLSVDSTSSRPPLDTLISYMQCMTSKCLLCLDNFETPWDSDRDQVESLLANIAVKGLKLIITSRDADRPRGIKWGALEPIQPLTLDAALETWDAISNTHDNFSVLLIEAVECIPLAVTLLAQLAQTESSEQLWASWSMESTKLVASDGSMHRLNNLELSVELSLKGPRLCACSGAIDFFVVLCMLPQGMPELRIPQFETAFGNTFPSLRSAIRVLKQCSLAYTRDGFLSVLSPIRQYTQSHCELTTPFAKTLFLEVAKVYMNLIPADVWETPSVIKEIQFEIHNISKVLDISLADDQLVVQKTIQFSEVCQVLGINEIRLLVKATSIAHKLDLGLEGDCYSAQGAIYFDFHKYLPAKVAFQSALDLHKEAKNRLGQANDLQNVGKLYMRLAQLEDAEQALQSALDLHKEVNSRLGQANDLMNLGELYMRLARLEDAEQALQSALDLDKEVNDRLGQANDLKNLGELYMRLDQLEDAEQALQSALDLHKEVNDRLGQANDLMNMGELYIRLNRLEDAEQALQSALDLHKEVNNRLGEANDLQNLGQLYMRLDQLEDAKQALQSALDLHKEVNNRLGQANDLQNLGQLYMRLNRLEDAEQALQSALDLHKEVNDRLGQAWDLQNLGELYTRLDRLEDAEQALQSALDLHKEVNDTLGQANDLQNLGELYMRLDQLKDAEQAFQFALDLHKEVNSRLGQANDLQNLGELYMRLDQLEDAEQALQSALDLHKEVNNRLGQANDLQILGELYRRLNQLEDAEQALQSALDLHKEVNSRLGQANDLQNLGELYMRLDQREDAEQALQSALDLHKEVNNRLGQANDLQILGELYRRLDQLEDAEQALQSALDLHKDANDRLGQAYDLKNLGELYMRLDQLEDAEQALHRALDLYGEIKGLKELIKLLQEKQTQPAIMT</sequence>
<comment type="caution">
    <text evidence="4">The sequence shown here is derived from an EMBL/GenBank/DDBJ whole genome shotgun (WGS) entry which is preliminary data.</text>
</comment>
<feature type="repeat" description="TPR" evidence="1">
    <location>
        <begin position="1020"/>
        <end position="1053"/>
    </location>
</feature>
<feature type="repeat" description="TPR" evidence="1">
    <location>
        <begin position="940"/>
        <end position="973"/>
    </location>
</feature>
<dbReference type="GO" id="GO:0043531">
    <property type="term" value="F:ADP binding"/>
    <property type="evidence" value="ECO:0007669"/>
    <property type="project" value="InterPro"/>
</dbReference>
<keyword evidence="1" id="KW-0802">TPR repeat</keyword>
<reference evidence="4" key="1">
    <citation type="submission" date="2020-05" db="EMBL/GenBank/DDBJ databases">
        <title>Mycena genomes resolve the evolution of fungal bioluminescence.</title>
        <authorList>
            <person name="Tsai I.J."/>
        </authorList>
    </citation>
    <scope>NUCLEOTIDE SEQUENCE</scope>
    <source>
        <strain evidence="4">CCC161011</strain>
    </source>
</reference>
<evidence type="ECO:0000259" key="3">
    <source>
        <dbReference type="Pfam" id="PF00931"/>
    </source>
</evidence>
<dbReference type="PROSITE" id="PS50005">
    <property type="entry name" value="TPR"/>
    <property type="match status" value="13"/>
</dbReference>
<gene>
    <name evidence="4" type="ORF">MVEN_00368200</name>
</gene>
<dbReference type="Gene3D" id="3.40.50.300">
    <property type="entry name" value="P-loop containing nucleotide triphosphate hydrolases"/>
    <property type="match status" value="1"/>
</dbReference>
<dbReference type="Pfam" id="PF13424">
    <property type="entry name" value="TPR_12"/>
    <property type="match status" value="4"/>
</dbReference>
<accession>A0A8H6YRL7</accession>
<dbReference type="OrthoDB" id="431454at2759"/>
<keyword evidence="2" id="KW-0175">Coiled coil</keyword>
<feature type="repeat" description="TPR" evidence="1">
    <location>
        <begin position="1100"/>
        <end position="1133"/>
    </location>
</feature>
<feature type="repeat" description="TPR" evidence="1">
    <location>
        <begin position="820"/>
        <end position="853"/>
    </location>
</feature>
<dbReference type="SUPFAM" id="SSF48452">
    <property type="entry name" value="TPR-like"/>
    <property type="match status" value="3"/>
</dbReference>
<dbReference type="GO" id="GO:0007166">
    <property type="term" value="P:cell surface receptor signaling pathway"/>
    <property type="evidence" value="ECO:0007669"/>
    <property type="project" value="InterPro"/>
</dbReference>
<evidence type="ECO:0000313" key="4">
    <source>
        <dbReference type="EMBL" id="KAF7364973.1"/>
    </source>
</evidence>
<name>A0A8H6YRL7_9AGAR</name>
<dbReference type="Gene3D" id="1.20.930.20">
    <property type="entry name" value="Adaptor protein Cbl, N-terminal domain"/>
    <property type="match status" value="1"/>
</dbReference>
<dbReference type="PANTHER" id="PTHR10098">
    <property type="entry name" value="RAPSYN-RELATED"/>
    <property type="match status" value="1"/>
</dbReference>
<proteinExistence type="predicted"/>
<feature type="domain" description="NB-ARC" evidence="3">
    <location>
        <begin position="224"/>
        <end position="350"/>
    </location>
</feature>
<dbReference type="InterPro" id="IPR036537">
    <property type="entry name" value="Adaptor_Cbl_N_dom_sf"/>
</dbReference>
<feature type="repeat" description="TPR" evidence="1">
    <location>
        <begin position="900"/>
        <end position="933"/>
    </location>
</feature>
<evidence type="ECO:0000313" key="5">
    <source>
        <dbReference type="Proteomes" id="UP000620124"/>
    </source>
</evidence>
<dbReference type="Pfam" id="PF13432">
    <property type="entry name" value="TPR_16"/>
    <property type="match status" value="1"/>
</dbReference>
<feature type="repeat" description="TPR" evidence="1">
    <location>
        <begin position="660"/>
        <end position="693"/>
    </location>
</feature>
<keyword evidence="5" id="KW-1185">Reference proteome</keyword>
<evidence type="ECO:0000256" key="1">
    <source>
        <dbReference type="PROSITE-ProRule" id="PRU00339"/>
    </source>
</evidence>
<dbReference type="Pfam" id="PF13374">
    <property type="entry name" value="TPR_10"/>
    <property type="match status" value="1"/>
</dbReference>
<dbReference type="InterPro" id="IPR019734">
    <property type="entry name" value="TPR_rpt"/>
</dbReference>
<feature type="repeat" description="TPR" evidence="1">
    <location>
        <begin position="1060"/>
        <end position="1093"/>
    </location>
</feature>
<feature type="repeat" description="TPR" evidence="1">
    <location>
        <begin position="860"/>
        <end position="893"/>
    </location>
</feature>
<dbReference type="Proteomes" id="UP000620124">
    <property type="component" value="Unassembled WGS sequence"/>
</dbReference>
<evidence type="ECO:0000256" key="2">
    <source>
        <dbReference type="SAM" id="Coils"/>
    </source>
</evidence>
<protein>
    <submittedName>
        <fullName evidence="4">TPR-like protein</fullName>
    </submittedName>
</protein>
<dbReference type="InterPro" id="IPR059179">
    <property type="entry name" value="MLKL-like_MCAfunc"/>
</dbReference>